<accession>A0A3M7P1C2</accession>
<dbReference type="Gene3D" id="2.60.120.200">
    <property type="match status" value="1"/>
</dbReference>
<evidence type="ECO:0000313" key="6">
    <source>
        <dbReference type="Proteomes" id="UP000276133"/>
    </source>
</evidence>
<protein>
    <submittedName>
        <fullName evidence="5">Beta-1-3-glucan-binding-like</fullName>
    </submittedName>
</protein>
<sequence length="449" mass="50051">MSSNIRLLVLVLGLAGVLNSQQNCQNIGDIQVFYDPTCAQGGPGCNAGGQGELFNFYPPCPVSTTTTTTKSTTTTTKSGSTTTRTTTPSGPTTSRTTRPTVPGGCVTEEPEIWENGERLVFYDDFDFLDFNKWRHDLTMSGGGNWEFQLYHNNRSNSFVKDGVFHIRPTLTEDRIGEANLRSGYRMDMWGGSPADACTGNNFYGCERTSGAGGNILNPIQSAKITTSTTFSMKYGRVEVRAKLPRGDWLWPAIWMLPAKNVYGMWPASGEIDIMESRGNLNYPSSAEGGVESFGSTLHWGADWTQNRFHLTHEIYTHPAPLSDEFHVYGLHWTEDRLYTYIDDPSNVVLDVDLTSQNFWELGQFSDVYENPWEGAGANAPFNDEFYLIINLAVGGTAGYFKDGVAGKPWTDKSSSSANEFYAAKNSWYPTWNNKDLDFEIDWVKAWSFQ</sequence>
<evidence type="ECO:0000256" key="3">
    <source>
        <dbReference type="SAM" id="SignalP"/>
    </source>
</evidence>
<proteinExistence type="inferred from homology"/>
<dbReference type="PANTHER" id="PTHR10963:SF55">
    <property type="entry name" value="GLYCOSIDE HYDROLASE FAMILY 16 PROTEIN"/>
    <property type="match status" value="1"/>
</dbReference>
<feature type="region of interest" description="Disordered" evidence="2">
    <location>
        <begin position="64"/>
        <end position="108"/>
    </location>
</feature>
<evidence type="ECO:0000256" key="2">
    <source>
        <dbReference type="SAM" id="MobiDB-lite"/>
    </source>
</evidence>
<feature type="domain" description="GH16" evidence="4">
    <location>
        <begin position="91"/>
        <end position="449"/>
    </location>
</feature>
<feature type="signal peptide" evidence="3">
    <location>
        <begin position="1"/>
        <end position="20"/>
    </location>
</feature>
<evidence type="ECO:0000313" key="5">
    <source>
        <dbReference type="EMBL" id="RMZ92935.1"/>
    </source>
</evidence>
<dbReference type="Proteomes" id="UP000276133">
    <property type="component" value="Unassembled WGS sequence"/>
</dbReference>
<evidence type="ECO:0000259" key="4">
    <source>
        <dbReference type="PROSITE" id="PS51762"/>
    </source>
</evidence>
<feature type="chain" id="PRO_5018164766" evidence="3">
    <location>
        <begin position="21"/>
        <end position="449"/>
    </location>
</feature>
<name>A0A3M7P1C2_BRAPC</name>
<keyword evidence="3" id="KW-0732">Signal</keyword>
<keyword evidence="6" id="KW-1185">Reference proteome</keyword>
<dbReference type="EMBL" id="REGN01014195">
    <property type="protein sequence ID" value="RMZ92935.1"/>
    <property type="molecule type" value="Genomic_DNA"/>
</dbReference>
<comment type="similarity">
    <text evidence="1">Belongs to the glycosyl hydrolase 16 family.</text>
</comment>
<dbReference type="OrthoDB" id="4781at2759"/>
<reference evidence="5 6" key="1">
    <citation type="journal article" date="2018" name="Sci. Rep.">
        <title>Genomic signatures of local adaptation to the degree of environmental predictability in rotifers.</title>
        <authorList>
            <person name="Franch-Gras L."/>
            <person name="Hahn C."/>
            <person name="Garcia-Roger E.M."/>
            <person name="Carmona M.J."/>
            <person name="Serra M."/>
            <person name="Gomez A."/>
        </authorList>
    </citation>
    <scope>NUCLEOTIDE SEQUENCE [LARGE SCALE GENOMIC DNA]</scope>
    <source>
        <strain evidence="5">HYR1</strain>
    </source>
</reference>
<dbReference type="SUPFAM" id="SSF49899">
    <property type="entry name" value="Concanavalin A-like lectins/glucanases"/>
    <property type="match status" value="1"/>
</dbReference>
<dbReference type="InterPro" id="IPR013320">
    <property type="entry name" value="ConA-like_dom_sf"/>
</dbReference>
<dbReference type="STRING" id="10195.A0A3M7P1C2"/>
<dbReference type="GO" id="GO:0005975">
    <property type="term" value="P:carbohydrate metabolic process"/>
    <property type="evidence" value="ECO:0007669"/>
    <property type="project" value="InterPro"/>
</dbReference>
<dbReference type="InterPro" id="IPR000757">
    <property type="entry name" value="Beta-glucanase-like"/>
</dbReference>
<dbReference type="GO" id="GO:0004553">
    <property type="term" value="F:hydrolase activity, hydrolyzing O-glycosyl compounds"/>
    <property type="evidence" value="ECO:0007669"/>
    <property type="project" value="InterPro"/>
</dbReference>
<evidence type="ECO:0000256" key="1">
    <source>
        <dbReference type="ARBA" id="ARBA00006865"/>
    </source>
</evidence>
<comment type="caution">
    <text evidence="5">The sequence shown here is derived from an EMBL/GenBank/DDBJ whole genome shotgun (WGS) entry which is preliminary data.</text>
</comment>
<dbReference type="PANTHER" id="PTHR10963">
    <property type="entry name" value="GLYCOSYL HYDROLASE-RELATED"/>
    <property type="match status" value="1"/>
</dbReference>
<gene>
    <name evidence="5" type="ORF">BpHYR1_030188</name>
</gene>
<dbReference type="PROSITE" id="PS51762">
    <property type="entry name" value="GH16_2"/>
    <property type="match status" value="1"/>
</dbReference>
<dbReference type="Pfam" id="PF00722">
    <property type="entry name" value="Glyco_hydro_16"/>
    <property type="match status" value="1"/>
</dbReference>
<dbReference type="InterPro" id="IPR050546">
    <property type="entry name" value="Glycosyl_Hydrlase_16"/>
</dbReference>
<organism evidence="5 6">
    <name type="scientific">Brachionus plicatilis</name>
    <name type="common">Marine rotifer</name>
    <name type="synonym">Brachionus muelleri</name>
    <dbReference type="NCBI Taxonomy" id="10195"/>
    <lineage>
        <taxon>Eukaryota</taxon>
        <taxon>Metazoa</taxon>
        <taxon>Spiralia</taxon>
        <taxon>Gnathifera</taxon>
        <taxon>Rotifera</taxon>
        <taxon>Eurotatoria</taxon>
        <taxon>Monogononta</taxon>
        <taxon>Pseudotrocha</taxon>
        <taxon>Ploima</taxon>
        <taxon>Brachionidae</taxon>
        <taxon>Brachionus</taxon>
    </lineage>
</organism>
<feature type="compositionally biased region" description="Low complexity" evidence="2">
    <location>
        <begin position="64"/>
        <end position="100"/>
    </location>
</feature>
<dbReference type="AlphaFoldDB" id="A0A3M7P1C2"/>